<evidence type="ECO:0000313" key="4">
    <source>
        <dbReference type="Proteomes" id="UP000285882"/>
    </source>
</evidence>
<sequence>MYNSRINKECCPLATFSERLKELREAAQLKQEDVAKKLRISTSAYGYYEQGRNEPSIEALLALSVLFDTSTDYLIGQTDKKMASSAYNYTDNPSEKDQALIEELKKYPELFSELTANPEKNIAALDRYWRFIHRELKTFR</sequence>
<evidence type="ECO:0000256" key="1">
    <source>
        <dbReference type="ARBA" id="ARBA00023125"/>
    </source>
</evidence>
<dbReference type="EMBL" id="CP025688">
    <property type="protein sequence ID" value="QAA21670.1"/>
    <property type="molecule type" value="Genomic_DNA"/>
</dbReference>
<reference evidence="3 4" key="1">
    <citation type="submission" date="2018-01" db="EMBL/GenBank/DDBJ databases">
        <title>Complete genome sequencing of Sporolactobacillus terrae DLG3.</title>
        <authorList>
            <person name="Nam Y.-D."/>
            <person name="Kang J."/>
            <person name="Chung W.-H."/>
        </authorList>
    </citation>
    <scope>NUCLEOTIDE SEQUENCE [LARGE SCALE GENOMIC DNA]</scope>
    <source>
        <strain evidence="3 4">DLG3</strain>
    </source>
</reference>
<dbReference type="SMART" id="SM00530">
    <property type="entry name" value="HTH_XRE"/>
    <property type="match status" value="1"/>
</dbReference>
<dbReference type="Proteomes" id="UP000285882">
    <property type="component" value="Chromosome"/>
</dbReference>
<organism evidence="3 4">
    <name type="scientific">Sporolactobacillus terrae</name>
    <dbReference type="NCBI Taxonomy" id="269673"/>
    <lineage>
        <taxon>Bacteria</taxon>
        <taxon>Bacillati</taxon>
        <taxon>Bacillota</taxon>
        <taxon>Bacilli</taxon>
        <taxon>Bacillales</taxon>
        <taxon>Sporolactobacillaceae</taxon>
        <taxon>Sporolactobacillus</taxon>
    </lineage>
</organism>
<protein>
    <submittedName>
        <fullName evidence="3">XRE family transcriptional regulator</fullName>
    </submittedName>
</protein>
<dbReference type="SUPFAM" id="SSF47413">
    <property type="entry name" value="lambda repressor-like DNA-binding domains"/>
    <property type="match status" value="1"/>
</dbReference>
<evidence type="ECO:0000259" key="2">
    <source>
        <dbReference type="PROSITE" id="PS50943"/>
    </source>
</evidence>
<dbReference type="Pfam" id="PF01381">
    <property type="entry name" value="HTH_3"/>
    <property type="match status" value="1"/>
</dbReference>
<dbReference type="PANTHER" id="PTHR46558:SF11">
    <property type="entry name" value="HTH-TYPE TRANSCRIPTIONAL REGULATOR XRE"/>
    <property type="match status" value="1"/>
</dbReference>
<proteinExistence type="predicted"/>
<dbReference type="Gene3D" id="1.10.260.40">
    <property type="entry name" value="lambda repressor-like DNA-binding domains"/>
    <property type="match status" value="1"/>
</dbReference>
<keyword evidence="4" id="KW-1185">Reference proteome</keyword>
<dbReference type="CDD" id="cd00093">
    <property type="entry name" value="HTH_XRE"/>
    <property type="match status" value="1"/>
</dbReference>
<dbReference type="InterPro" id="IPR001387">
    <property type="entry name" value="Cro/C1-type_HTH"/>
</dbReference>
<dbReference type="InterPro" id="IPR010982">
    <property type="entry name" value="Lambda_DNA-bd_dom_sf"/>
</dbReference>
<dbReference type="PANTHER" id="PTHR46558">
    <property type="entry name" value="TRACRIPTIONAL REGULATORY PROTEIN-RELATED-RELATED"/>
    <property type="match status" value="1"/>
</dbReference>
<dbReference type="PROSITE" id="PS50943">
    <property type="entry name" value="HTH_CROC1"/>
    <property type="match status" value="1"/>
</dbReference>
<evidence type="ECO:0000313" key="3">
    <source>
        <dbReference type="EMBL" id="QAA21670.1"/>
    </source>
</evidence>
<accession>A0ABX5Q4V0</accession>
<name>A0ABX5Q4V0_9BACL</name>
<gene>
    <name evidence="3" type="ORF">C0674_02995</name>
</gene>
<keyword evidence="1" id="KW-0238">DNA-binding</keyword>
<feature type="domain" description="HTH cro/C1-type" evidence="2">
    <location>
        <begin position="20"/>
        <end position="74"/>
    </location>
</feature>